<protein>
    <submittedName>
        <fullName evidence="2">Uncharacterized protein</fullName>
    </submittedName>
</protein>
<name>A0A9Q3J790_9BASI</name>
<dbReference type="Proteomes" id="UP000765509">
    <property type="component" value="Unassembled WGS sequence"/>
</dbReference>
<feature type="compositionally biased region" description="Basic and acidic residues" evidence="1">
    <location>
        <begin position="90"/>
        <end position="114"/>
    </location>
</feature>
<reference evidence="2" key="1">
    <citation type="submission" date="2021-03" db="EMBL/GenBank/DDBJ databases">
        <title>Draft genome sequence of rust myrtle Austropuccinia psidii MF-1, a brazilian biotype.</title>
        <authorList>
            <person name="Quecine M.C."/>
            <person name="Pachon D.M.R."/>
            <person name="Bonatelli M.L."/>
            <person name="Correr F.H."/>
            <person name="Franceschini L.M."/>
            <person name="Leite T.F."/>
            <person name="Margarido G.R.A."/>
            <person name="Almeida C.A."/>
            <person name="Ferrarezi J.A."/>
            <person name="Labate C.A."/>
        </authorList>
    </citation>
    <scope>NUCLEOTIDE SEQUENCE</scope>
    <source>
        <strain evidence="2">MF-1</strain>
    </source>
</reference>
<gene>
    <name evidence="2" type="ORF">O181_096767</name>
</gene>
<evidence type="ECO:0000256" key="1">
    <source>
        <dbReference type="SAM" id="MobiDB-lite"/>
    </source>
</evidence>
<feature type="region of interest" description="Disordered" evidence="1">
    <location>
        <begin position="45"/>
        <end position="64"/>
    </location>
</feature>
<keyword evidence="3" id="KW-1185">Reference proteome</keyword>
<proteinExistence type="predicted"/>
<evidence type="ECO:0000313" key="2">
    <source>
        <dbReference type="EMBL" id="MBW0557052.1"/>
    </source>
</evidence>
<dbReference type="AlphaFoldDB" id="A0A9Q3J790"/>
<feature type="compositionally biased region" description="Basic and acidic residues" evidence="1">
    <location>
        <begin position="53"/>
        <end position="64"/>
    </location>
</feature>
<accession>A0A9Q3J790</accession>
<organism evidence="2 3">
    <name type="scientific">Austropuccinia psidii MF-1</name>
    <dbReference type="NCBI Taxonomy" id="1389203"/>
    <lineage>
        <taxon>Eukaryota</taxon>
        <taxon>Fungi</taxon>
        <taxon>Dikarya</taxon>
        <taxon>Basidiomycota</taxon>
        <taxon>Pucciniomycotina</taxon>
        <taxon>Pucciniomycetes</taxon>
        <taxon>Pucciniales</taxon>
        <taxon>Sphaerophragmiaceae</taxon>
        <taxon>Austropuccinia</taxon>
    </lineage>
</organism>
<sequence>MRNHKLFTKLPGDLEHSFKCRCSKEYTLDEISNTLQEVKMRTSIGRCNTRSTGDNRENPTLKNKEIYDSVSQIKKGFQNLESPNNYSENFLKDREEISAREKETRKDQEGHGSDSDSVGNFCVNNS</sequence>
<feature type="compositionally biased region" description="Polar residues" evidence="1">
    <location>
        <begin position="115"/>
        <end position="126"/>
    </location>
</feature>
<dbReference type="OrthoDB" id="5431222at2759"/>
<feature type="region of interest" description="Disordered" evidence="1">
    <location>
        <begin position="78"/>
        <end position="126"/>
    </location>
</feature>
<evidence type="ECO:0000313" key="3">
    <source>
        <dbReference type="Proteomes" id="UP000765509"/>
    </source>
</evidence>
<comment type="caution">
    <text evidence="2">The sequence shown here is derived from an EMBL/GenBank/DDBJ whole genome shotgun (WGS) entry which is preliminary data.</text>
</comment>
<feature type="compositionally biased region" description="Polar residues" evidence="1">
    <location>
        <begin position="79"/>
        <end position="88"/>
    </location>
</feature>
<dbReference type="EMBL" id="AVOT02064729">
    <property type="protein sequence ID" value="MBW0557052.1"/>
    <property type="molecule type" value="Genomic_DNA"/>
</dbReference>